<organism evidence="2 3">
    <name type="scientific">Usitatibacter palustris</name>
    <dbReference type="NCBI Taxonomy" id="2732487"/>
    <lineage>
        <taxon>Bacteria</taxon>
        <taxon>Pseudomonadati</taxon>
        <taxon>Pseudomonadota</taxon>
        <taxon>Betaproteobacteria</taxon>
        <taxon>Nitrosomonadales</taxon>
        <taxon>Usitatibacteraceae</taxon>
        <taxon>Usitatibacter</taxon>
    </lineage>
</organism>
<dbReference type="RefSeq" id="WP_171160087.1">
    <property type="nucleotide sequence ID" value="NZ_CP053073.1"/>
</dbReference>
<dbReference type="EMBL" id="CP053073">
    <property type="protein sequence ID" value="QJR13488.1"/>
    <property type="molecule type" value="Genomic_DNA"/>
</dbReference>
<dbReference type="InterPro" id="IPR031807">
    <property type="entry name" value="HicB-like"/>
</dbReference>
<gene>
    <name evidence="2" type="ORF">DSM104440_00272</name>
</gene>
<dbReference type="SUPFAM" id="SSF143100">
    <property type="entry name" value="TTHA1013/TTHA0281-like"/>
    <property type="match status" value="1"/>
</dbReference>
<dbReference type="PANTHER" id="PTHR34504:SF2">
    <property type="entry name" value="UPF0150 PROTEIN SSL0259"/>
    <property type="match status" value="1"/>
</dbReference>
<dbReference type="KEGG" id="upl:DSM104440_00272"/>
<reference evidence="2 3" key="1">
    <citation type="submission" date="2020-04" db="EMBL/GenBank/DDBJ databases">
        <title>Usitatibacter rugosus gen. nov., sp. nov. and Usitatibacter palustris sp. nov., novel members of Usitatibacteraceae fam. nov. within the order Nitrosomonadales isolated from soil.</title>
        <authorList>
            <person name="Huber K.J."/>
            <person name="Neumann-Schaal M."/>
            <person name="Geppert A."/>
            <person name="Luckner M."/>
            <person name="Wanner G."/>
            <person name="Overmann J."/>
        </authorList>
    </citation>
    <scope>NUCLEOTIDE SEQUENCE [LARGE SCALE GENOMIC DNA]</scope>
    <source>
        <strain evidence="2 3">Swamp67</strain>
    </source>
</reference>
<dbReference type="Pfam" id="PF15919">
    <property type="entry name" value="HicB_lk_antitox"/>
    <property type="match status" value="1"/>
</dbReference>
<evidence type="ECO:0000313" key="2">
    <source>
        <dbReference type="EMBL" id="QJR13488.1"/>
    </source>
</evidence>
<evidence type="ECO:0000313" key="3">
    <source>
        <dbReference type="Proteomes" id="UP000503096"/>
    </source>
</evidence>
<dbReference type="PANTHER" id="PTHR34504">
    <property type="entry name" value="ANTITOXIN HICB"/>
    <property type="match status" value="1"/>
</dbReference>
<feature type="domain" description="HicB-like antitoxin of toxin-antitoxin system" evidence="1">
    <location>
        <begin position="3"/>
        <end position="61"/>
    </location>
</feature>
<dbReference type="InterPro" id="IPR035069">
    <property type="entry name" value="TTHA1013/TTHA0281-like"/>
</dbReference>
<dbReference type="Gene3D" id="3.30.160.250">
    <property type="match status" value="1"/>
</dbReference>
<dbReference type="InParanoid" id="A0A6M4H334"/>
<sequence length="70" mass="7552">MRYAVVIEKAQNNYSAYVPDLPGCIATGGTVAEAQQSIREAIELHLSGMRQDGIPFPQPSSQVDYIDVAA</sequence>
<name>A0A6M4H334_9PROT</name>
<dbReference type="InterPro" id="IPR051404">
    <property type="entry name" value="TA_system_antitoxin"/>
</dbReference>
<evidence type="ECO:0000259" key="1">
    <source>
        <dbReference type="Pfam" id="PF15919"/>
    </source>
</evidence>
<dbReference type="AlphaFoldDB" id="A0A6M4H334"/>
<accession>A0A6M4H334</accession>
<proteinExistence type="predicted"/>
<dbReference type="Proteomes" id="UP000503096">
    <property type="component" value="Chromosome"/>
</dbReference>
<keyword evidence="3" id="KW-1185">Reference proteome</keyword>
<protein>
    <recommendedName>
        <fullName evidence="1">HicB-like antitoxin of toxin-antitoxin system domain-containing protein</fullName>
    </recommendedName>
</protein>